<proteinExistence type="predicted"/>
<protein>
    <submittedName>
        <fullName evidence="1">Type II and III secretion system protein</fullName>
    </submittedName>
</protein>
<dbReference type="Proteomes" id="UP000419017">
    <property type="component" value="Unassembled WGS sequence"/>
</dbReference>
<dbReference type="EMBL" id="CABWIB010000001">
    <property type="protein sequence ID" value="VWL85453.1"/>
    <property type="molecule type" value="Genomic_DNA"/>
</dbReference>
<evidence type="ECO:0000313" key="2">
    <source>
        <dbReference type="Proteomes" id="UP000419017"/>
    </source>
</evidence>
<keyword evidence="2" id="KW-1185">Reference proteome</keyword>
<dbReference type="AlphaFoldDB" id="A0A6I8MD75"/>
<dbReference type="Gene3D" id="3.30.1370.120">
    <property type="match status" value="1"/>
</dbReference>
<organism evidence="1 2">
    <name type="scientific">Oceanivirga miroungae</name>
    <dbReference type="NCBI Taxonomy" id="1130046"/>
    <lineage>
        <taxon>Bacteria</taxon>
        <taxon>Fusobacteriati</taxon>
        <taxon>Fusobacteriota</taxon>
        <taxon>Fusobacteriia</taxon>
        <taxon>Fusobacteriales</taxon>
        <taxon>Leptotrichiaceae</taxon>
        <taxon>Oceanivirga</taxon>
    </lineage>
</organism>
<dbReference type="InterPro" id="IPR038591">
    <property type="entry name" value="NolW-like_sf"/>
</dbReference>
<accession>A0A6I8MD75</accession>
<gene>
    <name evidence="1" type="ORF">OMES3154_00738</name>
</gene>
<sequence>MMNRIKLILFIFFSFVVFSKEDKFIKVFNKEDEIITYVYELKNKEAEDIKKSIKIFDDLKVSSYENKLILQGPKKNVNNLKLILNKLDTLKKQVVIKLSLLDVSHDLITRLLVNLDKKEKESLIKHIELDRMQKLKKYKESGDIKLKLMPSIIVLDGEKAIVSISNLTMKLEAKIKKDYVELALDIEFISSNNKKEYIKTKINVENNKVVSVSKNKTYENYSFRYKTSKKKLRDLYIEIEVNII</sequence>
<evidence type="ECO:0000313" key="1">
    <source>
        <dbReference type="EMBL" id="VWL85453.1"/>
    </source>
</evidence>
<name>A0A6I8MD75_9FUSO</name>
<reference evidence="1 2" key="1">
    <citation type="submission" date="2019-10" db="EMBL/GenBank/DDBJ databases">
        <authorList>
            <person name="Blom J."/>
        </authorList>
    </citation>
    <scope>NUCLEOTIDE SEQUENCE [LARGE SCALE GENOMIC DNA]</scope>
    <source>
        <strain evidence="1 2">ES3154-GLU</strain>
    </source>
</reference>